<dbReference type="Proteomes" id="UP000698963">
    <property type="component" value="Unassembled WGS sequence"/>
</dbReference>
<protein>
    <submittedName>
        <fullName evidence="2">Metallophosphoesterase</fullName>
    </submittedName>
</protein>
<evidence type="ECO:0000259" key="1">
    <source>
        <dbReference type="Pfam" id="PF00149"/>
    </source>
</evidence>
<reference evidence="2" key="1">
    <citation type="journal article" date="2021" name="PeerJ">
        <title>Extensive microbial diversity within the chicken gut microbiome revealed by metagenomics and culture.</title>
        <authorList>
            <person name="Gilroy R."/>
            <person name="Ravi A."/>
            <person name="Getino M."/>
            <person name="Pursley I."/>
            <person name="Horton D.L."/>
            <person name="Alikhan N.F."/>
            <person name="Baker D."/>
            <person name="Gharbi K."/>
            <person name="Hall N."/>
            <person name="Watson M."/>
            <person name="Adriaenssens E.M."/>
            <person name="Foster-Nyarko E."/>
            <person name="Jarju S."/>
            <person name="Secka A."/>
            <person name="Antonio M."/>
            <person name="Oren A."/>
            <person name="Chaudhuri R.R."/>
            <person name="La Ragione R."/>
            <person name="Hildebrand F."/>
            <person name="Pallen M.J."/>
        </authorList>
    </citation>
    <scope>NUCLEOTIDE SEQUENCE</scope>
    <source>
        <strain evidence="2">ChiGjej2B2-19336</strain>
    </source>
</reference>
<gene>
    <name evidence="2" type="ORF">K8W16_11790</name>
</gene>
<dbReference type="InterPro" id="IPR050126">
    <property type="entry name" value="Ap4A_hydrolase"/>
</dbReference>
<comment type="caution">
    <text evidence="2">The sequence shown here is derived from an EMBL/GenBank/DDBJ whole genome shotgun (WGS) entry which is preliminary data.</text>
</comment>
<dbReference type="RefSeq" id="WP_304124079.1">
    <property type="nucleotide sequence ID" value="NZ_DYZA01000241.1"/>
</dbReference>
<feature type="domain" description="Calcineurin-like phosphoesterase" evidence="1">
    <location>
        <begin position="7"/>
        <end position="132"/>
    </location>
</feature>
<dbReference type="AlphaFoldDB" id="A0A921AXU2"/>
<dbReference type="PANTHER" id="PTHR42850">
    <property type="entry name" value="METALLOPHOSPHOESTERASE"/>
    <property type="match status" value="1"/>
</dbReference>
<name>A0A921AXU2_9BACT</name>
<evidence type="ECO:0000313" key="3">
    <source>
        <dbReference type="Proteomes" id="UP000698963"/>
    </source>
</evidence>
<sequence>MLNGYDVIGDIHGCADKLEALLSRLGYEKSGGAWRHPDRMVIFLGDYIDRGPQILKTLTIVRNMREAGSAECLMGNHEFNAVCWNIPDPDSPGEYLRGHEDKHKVQHIDTLEQLGDEYLPWVQWMRSLPLWLELGDLGGDGNRLHMVHACWAQDAMCALLNNECGGESMLTGRNDAPRLTEAGYLRAGSNKNNCEYQAVEMLLKGPEIVLPQGITLVDKEGRKRDRMRVKWWQGTGATCRDMALMGCDDIPSIPEEARPAPGSWEALPVEYPTFFGHYWRSPGEDIRLYSPMVACLDFSAVSGGPLVAYRWNRGDTSLRDDRFVWIGRGEDTIALSRRLFFP</sequence>
<dbReference type="GO" id="GO:0005737">
    <property type="term" value="C:cytoplasm"/>
    <property type="evidence" value="ECO:0007669"/>
    <property type="project" value="TreeGrafter"/>
</dbReference>
<dbReference type="InterPro" id="IPR029052">
    <property type="entry name" value="Metallo-depent_PP-like"/>
</dbReference>
<dbReference type="EMBL" id="DYZA01000241">
    <property type="protein sequence ID" value="HJD98310.1"/>
    <property type="molecule type" value="Genomic_DNA"/>
</dbReference>
<accession>A0A921AXU2</accession>
<organism evidence="2 3">
    <name type="scientific">Mailhella massiliensis</name>
    <dbReference type="NCBI Taxonomy" id="1903261"/>
    <lineage>
        <taxon>Bacteria</taxon>
        <taxon>Pseudomonadati</taxon>
        <taxon>Thermodesulfobacteriota</taxon>
        <taxon>Desulfovibrionia</taxon>
        <taxon>Desulfovibrionales</taxon>
        <taxon>Desulfovibrionaceae</taxon>
        <taxon>Mailhella</taxon>
    </lineage>
</organism>
<dbReference type="Pfam" id="PF00149">
    <property type="entry name" value="Metallophos"/>
    <property type="match status" value="1"/>
</dbReference>
<dbReference type="Gene3D" id="3.60.21.10">
    <property type="match status" value="1"/>
</dbReference>
<evidence type="ECO:0000313" key="2">
    <source>
        <dbReference type="EMBL" id="HJD98310.1"/>
    </source>
</evidence>
<dbReference type="InterPro" id="IPR004843">
    <property type="entry name" value="Calcineurin-like_PHP"/>
</dbReference>
<dbReference type="GO" id="GO:0016791">
    <property type="term" value="F:phosphatase activity"/>
    <property type="evidence" value="ECO:0007669"/>
    <property type="project" value="TreeGrafter"/>
</dbReference>
<dbReference type="PANTHER" id="PTHR42850:SF7">
    <property type="entry name" value="BIS(5'-NUCLEOSYL)-TETRAPHOSPHATASE PRPE [ASYMMETRICAL]"/>
    <property type="match status" value="1"/>
</dbReference>
<dbReference type="SUPFAM" id="SSF56300">
    <property type="entry name" value="Metallo-dependent phosphatases"/>
    <property type="match status" value="1"/>
</dbReference>
<reference evidence="2" key="2">
    <citation type="submission" date="2021-09" db="EMBL/GenBank/DDBJ databases">
        <authorList>
            <person name="Gilroy R."/>
        </authorList>
    </citation>
    <scope>NUCLEOTIDE SEQUENCE</scope>
    <source>
        <strain evidence="2">ChiGjej2B2-19336</strain>
    </source>
</reference>
<proteinExistence type="predicted"/>